<dbReference type="EMBL" id="LK932994">
    <property type="protein sequence ID" value="CDT14474.1"/>
    <property type="molecule type" value="Genomic_DNA"/>
</dbReference>
<dbReference type="GeneID" id="66354616"/>
<dbReference type="AlphaFoldDB" id="A0A069ACC7"/>
<sequence length="76" mass="8836">MKPTKEVLPFTIILLAVHGDVNAINVILKHFEHYIIRLSQKTLFDEYGNPYIHVEEETKRMLGTKLITAILRFNLS</sequence>
<feature type="domain" description="Helix-turn-helix conjugative transposon-like" evidence="1">
    <location>
        <begin position="10"/>
        <end position="74"/>
    </location>
</feature>
<name>A0A069ACC7_CLODI</name>
<evidence type="ECO:0000313" key="2">
    <source>
        <dbReference type="EMBL" id="CDS85821.1"/>
    </source>
</evidence>
<reference evidence="7 8" key="3">
    <citation type="submission" date="2019-02" db="EMBL/GenBank/DDBJ databases">
        <authorList>
            <consortium name="Pathogen Informatics"/>
        </authorList>
    </citation>
    <scope>NUCLEOTIDE SEQUENCE [LARGE SCALE GENOMIC DNA]</scope>
    <source>
        <strain evidence="8">clo34</strain>
        <strain evidence="7">Clo34</strain>
    </source>
</reference>
<evidence type="ECO:0000313" key="6">
    <source>
        <dbReference type="EMBL" id="HBH2622337.1"/>
    </source>
</evidence>
<evidence type="ECO:0000259" key="1">
    <source>
        <dbReference type="Pfam" id="PF12645"/>
    </source>
</evidence>
<dbReference type="Proteomes" id="UP000879542">
    <property type="component" value="Unassembled WGS sequence"/>
</dbReference>
<dbReference type="RefSeq" id="WP_003433839.1">
    <property type="nucleotide sequence ID" value="NZ_AP025558.1"/>
</dbReference>
<dbReference type="EMBL" id="DAEQIJ010000069">
    <property type="protein sequence ID" value="HBH2622337.1"/>
    <property type="molecule type" value="Genomic_DNA"/>
</dbReference>
<dbReference type="EMBL" id="CAADAN010000001">
    <property type="protein sequence ID" value="VFD29479.1"/>
    <property type="molecule type" value="Genomic_DNA"/>
</dbReference>
<reference evidence="5" key="2">
    <citation type="journal article" date="2018" name="Genome Biol.">
        <title>SKESA: strategic k-mer extension for scrupulous assemblies.</title>
        <authorList>
            <person name="Souvorov A."/>
            <person name="Agarwala R."/>
            <person name="Lipman D.J."/>
        </authorList>
    </citation>
    <scope>NUCLEOTIDE SEQUENCE</scope>
    <source>
        <strain evidence="5">Clostridioides</strain>
    </source>
</reference>
<evidence type="ECO:0000313" key="8">
    <source>
        <dbReference type="Proteomes" id="UP000411588"/>
    </source>
</evidence>
<dbReference type="KEGG" id="pdf:CD630DERM_22240"/>
<accession>A0A069ACC7</accession>
<evidence type="ECO:0000313" key="5">
    <source>
        <dbReference type="EMBL" id="HBH2618649.1"/>
    </source>
</evidence>
<dbReference type="EMBL" id="LK932505">
    <property type="protein sequence ID" value="CDS85821.1"/>
    <property type="molecule type" value="Genomic_DNA"/>
</dbReference>
<dbReference type="Proteomes" id="UP000411588">
    <property type="component" value="Unassembled WGS sequence"/>
</dbReference>
<dbReference type="EMBL" id="LK932402">
    <property type="protein sequence ID" value="CDS87557.1"/>
    <property type="molecule type" value="Genomic_DNA"/>
</dbReference>
<protein>
    <submittedName>
        <fullName evidence="2 7">Extrachromosomal origin protein</fullName>
    </submittedName>
    <submittedName>
        <fullName evidence="5">Helix-turn-helix domain-containing protein</fullName>
    </submittedName>
</protein>
<dbReference type="PATRIC" id="fig|1496.854.peg.2390"/>
<evidence type="ECO:0000313" key="4">
    <source>
        <dbReference type="EMBL" id="CDT14474.1"/>
    </source>
</evidence>
<reference evidence="2" key="1">
    <citation type="submission" date="2014-07" db="EMBL/GenBank/DDBJ databases">
        <authorList>
            <person name="Monot Marc"/>
        </authorList>
    </citation>
    <scope>NUCLEOTIDE SEQUENCE</scope>
    <source>
        <strain evidence="4">7032989</strain>
        <strain evidence="3">7032994</strain>
    </source>
</reference>
<organism evidence="2">
    <name type="scientific">Clostridioides difficile</name>
    <name type="common">Peptoclostridium difficile</name>
    <dbReference type="NCBI Taxonomy" id="1496"/>
    <lineage>
        <taxon>Bacteria</taxon>
        <taxon>Bacillati</taxon>
        <taxon>Bacillota</taxon>
        <taxon>Clostridia</taxon>
        <taxon>Peptostreptococcales</taxon>
        <taxon>Peptostreptococcaceae</taxon>
        <taxon>Clostridioides</taxon>
    </lineage>
</organism>
<dbReference type="InterPro" id="IPR024760">
    <property type="entry name" value="HTH_dom_conjug_TS-like"/>
</dbReference>
<proteinExistence type="predicted"/>
<gene>
    <name evidence="4" type="ORF">BN1095_330159</name>
    <name evidence="2" type="ORF">BN1096_520498</name>
    <name evidence="3" type="ORF">BN1097_630117</name>
    <name evidence="5" type="ORF">KRQ00_000374</name>
    <name evidence="6" type="ORF">KRQ00_004216</name>
    <name evidence="7" type="ORF">SAMEA1402399_00524</name>
</gene>
<evidence type="ECO:0000313" key="3">
    <source>
        <dbReference type="EMBL" id="CDS87557.1"/>
    </source>
</evidence>
<evidence type="ECO:0000313" key="7">
    <source>
        <dbReference type="EMBL" id="VFD29479.1"/>
    </source>
</evidence>
<reference evidence="5" key="4">
    <citation type="submission" date="2021-06" db="EMBL/GenBank/DDBJ databases">
        <authorList>
            <consortium name="NCBI Pathogen Detection Project"/>
        </authorList>
    </citation>
    <scope>NUCLEOTIDE SEQUENCE</scope>
    <source>
        <strain evidence="5">Clostridioides</strain>
    </source>
</reference>
<dbReference type="EMBL" id="DAEQIJ010000001">
    <property type="protein sequence ID" value="HBH2618649.1"/>
    <property type="molecule type" value="Genomic_DNA"/>
</dbReference>
<dbReference type="Pfam" id="PF12645">
    <property type="entry name" value="HTH_16"/>
    <property type="match status" value="1"/>
</dbReference>